<dbReference type="Proteomes" id="UP000641137">
    <property type="component" value="Unassembled WGS sequence"/>
</dbReference>
<dbReference type="EMBL" id="BMZO01000010">
    <property type="protein sequence ID" value="GHC77777.1"/>
    <property type="molecule type" value="Genomic_DNA"/>
</dbReference>
<accession>A0A8J3DUC9</accession>
<reference evidence="1" key="2">
    <citation type="submission" date="2020-09" db="EMBL/GenBank/DDBJ databases">
        <authorList>
            <person name="Sun Q."/>
            <person name="Kim S."/>
        </authorList>
    </citation>
    <scope>NUCLEOTIDE SEQUENCE</scope>
    <source>
        <strain evidence="1">KCTC 42097</strain>
    </source>
</reference>
<protein>
    <submittedName>
        <fullName evidence="1">Uncharacterized protein</fullName>
    </submittedName>
</protein>
<organism evidence="1 2">
    <name type="scientific">Limoniibacter endophyticus</name>
    <dbReference type="NCBI Taxonomy" id="1565040"/>
    <lineage>
        <taxon>Bacteria</taxon>
        <taxon>Pseudomonadati</taxon>
        <taxon>Pseudomonadota</taxon>
        <taxon>Alphaproteobacteria</taxon>
        <taxon>Hyphomicrobiales</taxon>
        <taxon>Bartonellaceae</taxon>
        <taxon>Limoniibacter</taxon>
    </lineage>
</organism>
<evidence type="ECO:0000313" key="2">
    <source>
        <dbReference type="Proteomes" id="UP000641137"/>
    </source>
</evidence>
<gene>
    <name evidence="1" type="ORF">GCM10010136_29230</name>
</gene>
<reference evidence="1" key="1">
    <citation type="journal article" date="2014" name="Int. J. Syst. Evol. Microbiol.">
        <title>Complete genome sequence of Corynebacterium casei LMG S-19264T (=DSM 44701T), isolated from a smear-ripened cheese.</title>
        <authorList>
            <consortium name="US DOE Joint Genome Institute (JGI-PGF)"/>
            <person name="Walter F."/>
            <person name="Albersmeier A."/>
            <person name="Kalinowski J."/>
            <person name="Ruckert C."/>
        </authorList>
    </citation>
    <scope>NUCLEOTIDE SEQUENCE</scope>
    <source>
        <strain evidence="1">KCTC 42097</strain>
    </source>
</reference>
<comment type="caution">
    <text evidence="1">The sequence shown here is derived from an EMBL/GenBank/DDBJ whole genome shotgun (WGS) entry which is preliminary data.</text>
</comment>
<name>A0A8J3DUC9_9HYPH</name>
<evidence type="ECO:0000313" key="1">
    <source>
        <dbReference type="EMBL" id="GHC77777.1"/>
    </source>
</evidence>
<proteinExistence type="predicted"/>
<dbReference type="AlphaFoldDB" id="A0A8J3DUC9"/>
<sequence length="90" mass="10301">MPWEGILASPEGFFRNYILNRPLNSFISSSAAIRAFKERFPNAIVSERELSDILARVTTEMETAILFDSSTESPAVSTFCRRYPKRPNHF</sequence>
<keyword evidence="2" id="KW-1185">Reference proteome</keyword>